<proteinExistence type="predicted"/>
<gene>
    <name evidence="2" type="ordered locus">Hprae_0366</name>
</gene>
<feature type="domain" description="ATPase BadF/BadG/BcrA/BcrD type" evidence="1">
    <location>
        <begin position="4"/>
        <end position="301"/>
    </location>
</feature>
<dbReference type="PANTHER" id="PTHR43190:SF3">
    <property type="entry name" value="N-ACETYL-D-GLUCOSAMINE KINASE"/>
    <property type="match status" value="1"/>
</dbReference>
<organism evidence="2 3">
    <name type="scientific">Halanaerobium praevalens (strain ATCC 33744 / DSM 2228 / GSL)</name>
    <dbReference type="NCBI Taxonomy" id="572479"/>
    <lineage>
        <taxon>Bacteria</taxon>
        <taxon>Bacillati</taxon>
        <taxon>Bacillota</taxon>
        <taxon>Clostridia</taxon>
        <taxon>Halanaerobiales</taxon>
        <taxon>Halanaerobiaceae</taxon>
        <taxon>Halanaerobium</taxon>
    </lineage>
</organism>
<dbReference type="Gene3D" id="3.30.420.40">
    <property type="match status" value="2"/>
</dbReference>
<dbReference type="PATRIC" id="fig|572479.3.peg.370"/>
<reference evidence="3" key="1">
    <citation type="submission" date="2010-10" db="EMBL/GenBank/DDBJ databases">
        <title>The complete genome of Halanaerobium praevalens DSM 2228.</title>
        <authorList>
            <consortium name="US DOE Joint Genome Institute (JGI-PGF)"/>
            <person name="Lucas S."/>
            <person name="Copeland A."/>
            <person name="Lapidus A."/>
            <person name="Glavina del Rio T."/>
            <person name="Dalin E."/>
            <person name="Tice H."/>
            <person name="Bruce D."/>
            <person name="Goodwin L."/>
            <person name="Pitluck S."/>
            <person name="Kyrpides N."/>
            <person name="Mavromatis K."/>
            <person name="Ivanova N."/>
            <person name="Ovchinnikova G."/>
            <person name="Chertkov O."/>
            <person name="Detter J.C."/>
            <person name="Han C."/>
            <person name="Larimer F."/>
            <person name="Land M."/>
            <person name="Hauser L."/>
            <person name="Markowitz V."/>
            <person name="Cheng J.-F."/>
            <person name="Hugenholtz P."/>
            <person name="Woyke T."/>
            <person name="Wu D."/>
            <person name="Tindall B."/>
            <person name="Pomrenke H.G."/>
            <person name="Brambilla E."/>
            <person name="Klenk H.-P."/>
            <person name="Eisen J.A."/>
        </authorList>
    </citation>
    <scope>NUCLEOTIDE SEQUENCE [LARGE SCALE GENOMIC DNA]</scope>
    <source>
        <strain evidence="3">ATCC 33744 / DSM 2228 / GSL</strain>
    </source>
</reference>
<dbReference type="HOGENOM" id="CLU_016274_1_0_9"/>
<dbReference type="SUPFAM" id="SSF53067">
    <property type="entry name" value="Actin-like ATPase domain"/>
    <property type="match status" value="2"/>
</dbReference>
<keyword evidence="3" id="KW-1185">Reference proteome</keyword>
<dbReference type="InterPro" id="IPR002731">
    <property type="entry name" value="ATPase_BadF"/>
</dbReference>
<dbReference type="InterPro" id="IPR052519">
    <property type="entry name" value="Euk-type_GlcNAc_Kinase"/>
</dbReference>
<dbReference type="STRING" id="572479.Hprae_0366"/>
<dbReference type="RefSeq" id="WP_014552555.1">
    <property type="nucleotide sequence ID" value="NC_017455.1"/>
</dbReference>
<reference evidence="2 3" key="2">
    <citation type="journal article" date="2011" name="Stand. Genomic Sci.">
        <title>Complete genome sequence of the extremely halophilic Halanaerobium praevalens type strain (GSL).</title>
        <authorList>
            <person name="Ivanova N."/>
            <person name="Sikorski J."/>
            <person name="Chertkov O."/>
            <person name="Nolan M."/>
            <person name="Lucas S."/>
            <person name="Hammon N."/>
            <person name="Deshpande S."/>
            <person name="Cheng J.F."/>
            <person name="Tapia R."/>
            <person name="Han C."/>
            <person name="Goodwin L."/>
            <person name="Pitluck S."/>
            <person name="Huntemann M."/>
            <person name="Liolios K."/>
            <person name="Pagani I."/>
            <person name="Mavromatis K."/>
            <person name="Ovchinikova G."/>
            <person name="Pati A."/>
            <person name="Chen A."/>
            <person name="Palaniappan K."/>
            <person name="Land M."/>
            <person name="Hauser L."/>
            <person name="Brambilla E.M."/>
            <person name="Kannan K.P."/>
            <person name="Rohde M."/>
            <person name="Tindall B.J."/>
            <person name="Goker M."/>
            <person name="Detter J.C."/>
            <person name="Woyke T."/>
            <person name="Bristow J."/>
            <person name="Eisen J.A."/>
            <person name="Markowitz V."/>
            <person name="Hugenholtz P."/>
            <person name="Kyrpides N.C."/>
            <person name="Klenk H.P."/>
            <person name="Lapidus A."/>
        </authorList>
    </citation>
    <scope>NUCLEOTIDE SEQUENCE [LARGE SCALE GENOMIC DNA]</scope>
    <source>
        <strain evidence="3">ATCC 33744 / DSM 2228 / GSL</strain>
    </source>
</reference>
<dbReference type="EMBL" id="CP002175">
    <property type="protein sequence ID" value="ADO76522.1"/>
    <property type="molecule type" value="Genomic_DNA"/>
</dbReference>
<protein>
    <submittedName>
        <fullName evidence="2">ATPase BadF/BadG/BcrA/BcrD type</fullName>
    </submittedName>
</protein>
<dbReference type="eggNOG" id="COG2971">
    <property type="taxonomic scope" value="Bacteria"/>
</dbReference>
<dbReference type="KEGG" id="hpk:Hprae_0366"/>
<dbReference type="CDD" id="cd24007">
    <property type="entry name" value="ASKHA_NBD_eukNAGK-like"/>
    <property type="match status" value="1"/>
</dbReference>
<evidence type="ECO:0000313" key="2">
    <source>
        <dbReference type="EMBL" id="ADO76522.1"/>
    </source>
</evidence>
<dbReference type="OrthoDB" id="9772633at2"/>
<accession>E3DNI4</accession>
<dbReference type="Proteomes" id="UP000006866">
    <property type="component" value="Chromosome"/>
</dbReference>
<dbReference type="Pfam" id="PF01869">
    <property type="entry name" value="BcrAD_BadFG"/>
    <property type="match status" value="1"/>
</dbReference>
<dbReference type="InterPro" id="IPR043129">
    <property type="entry name" value="ATPase_NBD"/>
</dbReference>
<evidence type="ECO:0000313" key="3">
    <source>
        <dbReference type="Proteomes" id="UP000006866"/>
    </source>
</evidence>
<dbReference type="AlphaFoldDB" id="E3DNI4"/>
<name>E3DNI4_HALPG</name>
<dbReference type="PANTHER" id="PTHR43190">
    <property type="entry name" value="N-ACETYL-D-GLUCOSAMINE KINASE"/>
    <property type="match status" value="1"/>
</dbReference>
<sequence length="328" mass="36512">MYYLGVDGGGTKTAFLLINEKGKILAYLTTETCHYIQIGLNAFQNLLKKGIKDCCRKAGIDISDIEYAFLGIPGYGENEKDTMIIRKIISEIIPETKFESGNDVEAAWAGSLACRAGINIVAGTGSIGFAKDQKFNTARAGGWGPFCGDEGSAYWLGRELLFLFSKESDGRLEKTELYQIVREKFNLKRDFDLIEILYNSLELKRDKIASLAIILYKAALAGDKQAALIYKSAAYEQSLIIKALIKKLSFKKNEKITVSFSGGVFKAGSFILDPLKEFLKKENIKFIEPILRPVTGAALYAGILKNNLQKSNQKIIENLKKEEERVKL</sequence>
<evidence type="ECO:0000259" key="1">
    <source>
        <dbReference type="Pfam" id="PF01869"/>
    </source>
</evidence>